<gene>
    <name evidence="2" type="primary">marR</name>
    <name evidence="2" type="ORF">GCM10025864_40160</name>
</gene>
<dbReference type="PROSITE" id="PS50995">
    <property type="entry name" value="HTH_MARR_2"/>
    <property type="match status" value="1"/>
</dbReference>
<dbReference type="Proteomes" id="UP001157091">
    <property type="component" value="Unassembled WGS sequence"/>
</dbReference>
<dbReference type="PANTHER" id="PTHR33164">
    <property type="entry name" value="TRANSCRIPTIONAL REGULATOR, MARR FAMILY"/>
    <property type="match status" value="1"/>
</dbReference>
<dbReference type="InterPro" id="IPR036388">
    <property type="entry name" value="WH-like_DNA-bd_sf"/>
</dbReference>
<dbReference type="SUPFAM" id="SSF46785">
    <property type="entry name" value="Winged helix' DNA-binding domain"/>
    <property type="match status" value="1"/>
</dbReference>
<dbReference type="EMBL" id="BSUK01000001">
    <property type="protein sequence ID" value="GMA26257.1"/>
    <property type="molecule type" value="Genomic_DNA"/>
</dbReference>
<proteinExistence type="predicted"/>
<dbReference type="Gene3D" id="1.10.10.10">
    <property type="entry name" value="Winged helix-like DNA-binding domain superfamily/Winged helix DNA-binding domain"/>
    <property type="match status" value="1"/>
</dbReference>
<protein>
    <submittedName>
        <fullName evidence="2">MarR family transcriptional regulator</fullName>
    </submittedName>
</protein>
<organism evidence="2 3">
    <name type="scientific">Luteimicrobium album</name>
    <dbReference type="NCBI Taxonomy" id="1054550"/>
    <lineage>
        <taxon>Bacteria</taxon>
        <taxon>Bacillati</taxon>
        <taxon>Actinomycetota</taxon>
        <taxon>Actinomycetes</taxon>
        <taxon>Micrococcales</taxon>
        <taxon>Luteimicrobium</taxon>
    </lineage>
</organism>
<reference evidence="3" key="1">
    <citation type="journal article" date="2019" name="Int. J. Syst. Evol. Microbiol.">
        <title>The Global Catalogue of Microorganisms (GCM) 10K type strain sequencing project: providing services to taxonomists for standard genome sequencing and annotation.</title>
        <authorList>
            <consortium name="The Broad Institute Genomics Platform"/>
            <consortium name="The Broad Institute Genome Sequencing Center for Infectious Disease"/>
            <person name="Wu L."/>
            <person name="Ma J."/>
        </authorList>
    </citation>
    <scope>NUCLEOTIDE SEQUENCE [LARGE SCALE GENOMIC DNA]</scope>
    <source>
        <strain evidence="3">NBRC 106348</strain>
    </source>
</reference>
<dbReference type="InterPro" id="IPR000835">
    <property type="entry name" value="HTH_MarR-typ"/>
</dbReference>
<dbReference type="PANTHER" id="PTHR33164:SF99">
    <property type="entry name" value="MARR FAMILY REGULATORY PROTEIN"/>
    <property type="match status" value="1"/>
</dbReference>
<dbReference type="InterPro" id="IPR036390">
    <property type="entry name" value="WH_DNA-bd_sf"/>
</dbReference>
<sequence>MVDRPDLGALFAHVTRRLVDAETPILAAHALTMWEYVALSALEREAAPTQLVLARTIRYDKTRLIALLDGLETRGLVTRHPDPADRRARVVSLTADGVRVLAEARTDIRAMEEGVLGELDAAERTVLLRALPRLAEPA</sequence>
<evidence type="ECO:0000259" key="1">
    <source>
        <dbReference type="PROSITE" id="PS50995"/>
    </source>
</evidence>
<dbReference type="PRINTS" id="PR00598">
    <property type="entry name" value="HTHMARR"/>
</dbReference>
<comment type="caution">
    <text evidence="2">The sequence shown here is derived from an EMBL/GenBank/DDBJ whole genome shotgun (WGS) entry which is preliminary data.</text>
</comment>
<name>A0ABQ6I738_9MICO</name>
<evidence type="ECO:0000313" key="2">
    <source>
        <dbReference type="EMBL" id="GMA26257.1"/>
    </source>
</evidence>
<accession>A0ABQ6I738</accession>
<evidence type="ECO:0000313" key="3">
    <source>
        <dbReference type="Proteomes" id="UP001157091"/>
    </source>
</evidence>
<keyword evidence="3" id="KW-1185">Reference proteome</keyword>
<feature type="domain" description="HTH marR-type" evidence="1">
    <location>
        <begin position="4"/>
        <end position="136"/>
    </location>
</feature>
<dbReference type="SMART" id="SM00347">
    <property type="entry name" value="HTH_MARR"/>
    <property type="match status" value="1"/>
</dbReference>
<dbReference type="Pfam" id="PF12802">
    <property type="entry name" value="MarR_2"/>
    <property type="match status" value="1"/>
</dbReference>
<dbReference type="InterPro" id="IPR039422">
    <property type="entry name" value="MarR/SlyA-like"/>
</dbReference>